<sequence length="1076" mass="116829">MTQEPSASRHVTQIVRAENGFAYGANGADIHVYVDGQPVYVLYEWRSRLGTGPLPEEGSPSYALRAESGVVPFTGREAELARLRQWRDGGGTAAAVCWLHGPGGQGKSRLAAAFADECAAAGWKVSTALHGGTLLPEPGSQDLRPGDAPGVLLIVDYADRWPVTHLHWLLSNAMLARPDKRTRVLLIGRSLDSWPAIRAEARKRGPVFDMELEPLPPEGQHRIRMFQAARDAYARLRGHHCPDLIGLPASLDGPDFGLTLAVHMAALVGVDAALRGVTPPETMVGLTVYLLDREHSYWALRYGQGTDGRVSARGPTAIPPERMKQAVFLACLVGVRPIWDAQPLLTRIYPGLEARTVLDDHARCYPPPLHGLALQPLYPDRLAEDFVALTLPGHKEAYPKPDWAEQAVVRLLARNPDGTVPVSAASTVTLLAAAGERWPHVGRRHLFPPLLRDPGLAVAAGSPALVSLATDDAAASGVLDALRTCLPEGAHPELDVGMAATTFRWVHHQPAEGPRRAALLIEAARRLGNAGDYERTLALLAELQSLARQHPEHRQLLVSALLLQANALAQGEGRRQEAYGHTREALALLAELENIDDNALRIAETALLNAAVHALKATGDALYADELLTRLIDLLGPPAPGAPAEAEHAIALAQALGYRAEARRLLARGAEAREDAARAVPLARGFALADPAQGSSFLADILYHQALLLADVGRYEEAVLASEEATGVFRRLASFNPAVYGRRLSACLSDAGLLLDRAGRSEEGLRASEEAVSLARRLAGSNILADQEALASALMNLGARLSVRLRDDEAVETTREALRLWTALWETDPAAHAVPRADCLANLRNQLMRARRAREACAVATETTAAYARLTARHPHLYNALDTALLVQARLLEDTGRQTESAALLRRNGLVPPPRYEAIATWYDGIPPDGAELEPGTPSADWAPGDDGEIRLLEALRAHNDLLWAKLISSTQLLLPTLSLRSLLRGAFTNRPPAWPYRRPLPDTAECQVVFTSTATMRIMLGDEWRHQTTDIDGIRRHNRGGLLLYIDPGTPLGVTLTLDEFRCIHDAERYRTRAR</sequence>
<dbReference type="InterPro" id="IPR011990">
    <property type="entry name" value="TPR-like_helical_dom_sf"/>
</dbReference>
<dbReference type="InterPro" id="IPR027417">
    <property type="entry name" value="P-loop_NTPase"/>
</dbReference>
<dbReference type="Gene3D" id="1.25.40.10">
    <property type="entry name" value="Tetratricopeptide repeat domain"/>
    <property type="match status" value="1"/>
</dbReference>
<keyword evidence="2" id="KW-1185">Reference proteome</keyword>
<dbReference type="RefSeq" id="WP_052731552.1">
    <property type="nucleotide sequence ID" value="NZ_JBFBNI010000046.1"/>
</dbReference>
<evidence type="ECO:0000313" key="1">
    <source>
        <dbReference type="EMBL" id="MFG6300500.1"/>
    </source>
</evidence>
<protein>
    <recommendedName>
        <fullName evidence="3">Tetratricopeptide repeat protein</fullName>
    </recommendedName>
</protein>
<name>A0ABW7EFM7_STRRO</name>
<dbReference type="Proteomes" id="UP001605990">
    <property type="component" value="Unassembled WGS sequence"/>
</dbReference>
<reference evidence="1 2" key="1">
    <citation type="submission" date="2024-10" db="EMBL/GenBank/DDBJ databases">
        <title>Draft genome assembly of a novel steroid transforming actinomycete isolated from African clawed frog Xenopus laevis.</title>
        <authorList>
            <person name="Bragin E."/>
            <person name="Kollerov V."/>
            <person name="Donova M.V."/>
        </authorList>
    </citation>
    <scope>NUCLEOTIDE SEQUENCE [LARGE SCALE GENOMIC DNA]</scope>
    <source>
        <strain evidence="1 2">MTOC-St3</strain>
    </source>
</reference>
<accession>A0ABW7EFM7</accession>
<comment type="caution">
    <text evidence="1">The sequence shown here is derived from an EMBL/GenBank/DDBJ whole genome shotgun (WGS) entry which is preliminary data.</text>
</comment>
<organism evidence="1 2">
    <name type="scientific">Streptomyces rochei</name>
    <name type="common">Streptomyces parvullus</name>
    <dbReference type="NCBI Taxonomy" id="1928"/>
    <lineage>
        <taxon>Bacteria</taxon>
        <taxon>Bacillati</taxon>
        <taxon>Actinomycetota</taxon>
        <taxon>Actinomycetes</taxon>
        <taxon>Kitasatosporales</taxon>
        <taxon>Streptomycetaceae</taxon>
        <taxon>Streptomyces</taxon>
        <taxon>Streptomyces rochei group</taxon>
    </lineage>
</organism>
<dbReference type="Gene3D" id="3.40.50.300">
    <property type="entry name" value="P-loop containing nucleotide triphosphate hydrolases"/>
    <property type="match status" value="1"/>
</dbReference>
<evidence type="ECO:0000313" key="2">
    <source>
        <dbReference type="Proteomes" id="UP001605990"/>
    </source>
</evidence>
<dbReference type="SUPFAM" id="SSF52540">
    <property type="entry name" value="P-loop containing nucleoside triphosphate hydrolases"/>
    <property type="match status" value="1"/>
</dbReference>
<dbReference type="SUPFAM" id="SSF48452">
    <property type="entry name" value="TPR-like"/>
    <property type="match status" value="1"/>
</dbReference>
<gene>
    <name evidence="1" type="ORF">ACGU38_34740</name>
</gene>
<dbReference type="EMBL" id="JBIENY010000494">
    <property type="protein sequence ID" value="MFG6300500.1"/>
    <property type="molecule type" value="Genomic_DNA"/>
</dbReference>
<evidence type="ECO:0008006" key="3">
    <source>
        <dbReference type="Google" id="ProtNLM"/>
    </source>
</evidence>
<proteinExistence type="predicted"/>